<proteinExistence type="predicted"/>
<keyword evidence="1" id="KW-0596">Phosphopantetheine</keyword>
<dbReference type="InterPro" id="IPR050091">
    <property type="entry name" value="PKS_NRPS_Biosynth_Enz"/>
</dbReference>
<keyword evidence="4" id="KW-0511">Multifunctional enzyme</keyword>
<dbReference type="EMBL" id="JAHLEM010000036">
    <property type="protein sequence ID" value="MBU3863316.1"/>
    <property type="molecule type" value="Genomic_DNA"/>
</dbReference>
<protein>
    <submittedName>
        <fullName evidence="6">SDR family NAD(P)-dependent oxidoreductase</fullName>
    </submittedName>
</protein>
<dbReference type="Proteomes" id="UP000720508">
    <property type="component" value="Unassembled WGS sequence"/>
</dbReference>
<evidence type="ECO:0000256" key="3">
    <source>
        <dbReference type="ARBA" id="ARBA00022679"/>
    </source>
</evidence>
<sequence>GTVLITGGTGGLGALLARHLVVEHGVRSVVLTSRRGVEAPGAAELVAELAGLGAQARAVACDVADRASVESLLAGIGSEHPLSAVVHAAGVLDDGVVESLTPERVDKVLRPKVDAALHLHELTRGLDLSAFVVFSSASSNFGGGGQANYAAANAFLDALAHQRRALGLPAVSLAWGMWEQRSEMTGDLGEADLQRIARAGLNALSSEEGLALFDDALGTDETVLVPTHVDLAALRVQARTGEVPALLRGLVRVPRRRVTAAETAQTGAGSLRDRLAGLSAADQYRALLDLVRVQVATVLGHGSPETVEPDMAFKDMGFDSLTTVELRNRLNAETGLRLSAVLVFDHPTPTALVEHLREELLPDGGTGEPMVFAELDKLGPLLSSVMDDGETRTKVAERLKELLEKLGEASDDADATAELAERIGSSSNDELFDFIDNELGLS</sequence>
<gene>
    <name evidence="6" type="ORF">KN815_04180</name>
</gene>
<evidence type="ECO:0000259" key="5">
    <source>
        <dbReference type="PROSITE" id="PS50075"/>
    </source>
</evidence>
<evidence type="ECO:0000256" key="4">
    <source>
        <dbReference type="ARBA" id="ARBA00023268"/>
    </source>
</evidence>
<dbReference type="PROSITE" id="PS50075">
    <property type="entry name" value="CARRIER"/>
    <property type="match status" value="1"/>
</dbReference>
<keyword evidence="7" id="KW-1185">Reference proteome</keyword>
<dbReference type="RefSeq" id="WP_216340295.1">
    <property type="nucleotide sequence ID" value="NZ_JAHLEM010000036.1"/>
</dbReference>
<feature type="domain" description="Carrier" evidence="5">
    <location>
        <begin position="285"/>
        <end position="360"/>
    </location>
</feature>
<feature type="non-terminal residue" evidence="6">
    <location>
        <position position="1"/>
    </location>
</feature>
<dbReference type="InterPro" id="IPR009081">
    <property type="entry name" value="PP-bd_ACP"/>
</dbReference>
<dbReference type="PANTHER" id="PTHR43775">
    <property type="entry name" value="FATTY ACID SYNTHASE"/>
    <property type="match status" value="1"/>
</dbReference>
<keyword evidence="2" id="KW-0597">Phosphoprotein</keyword>
<dbReference type="Pfam" id="PF08659">
    <property type="entry name" value="KR"/>
    <property type="match status" value="1"/>
</dbReference>
<name>A0ABS6C8U1_9ACTN</name>
<evidence type="ECO:0000313" key="7">
    <source>
        <dbReference type="Proteomes" id="UP000720508"/>
    </source>
</evidence>
<evidence type="ECO:0000256" key="2">
    <source>
        <dbReference type="ARBA" id="ARBA00022553"/>
    </source>
</evidence>
<dbReference type="InterPro" id="IPR057326">
    <property type="entry name" value="KR_dom"/>
</dbReference>
<comment type="caution">
    <text evidence="6">The sequence shown here is derived from an EMBL/GenBank/DDBJ whole genome shotgun (WGS) entry which is preliminary data.</text>
</comment>
<evidence type="ECO:0000256" key="1">
    <source>
        <dbReference type="ARBA" id="ARBA00022450"/>
    </source>
</evidence>
<accession>A0ABS6C8U1</accession>
<evidence type="ECO:0000313" key="6">
    <source>
        <dbReference type="EMBL" id="MBU3863316.1"/>
    </source>
</evidence>
<dbReference type="SMART" id="SM00823">
    <property type="entry name" value="PKS_PP"/>
    <property type="match status" value="1"/>
</dbReference>
<dbReference type="PROSITE" id="PS00012">
    <property type="entry name" value="PHOSPHOPANTETHEINE"/>
    <property type="match status" value="1"/>
</dbReference>
<organism evidence="6 7">
    <name type="scientific">Streptomyces niphimycinicus</name>
    <dbReference type="NCBI Taxonomy" id="2842201"/>
    <lineage>
        <taxon>Bacteria</taxon>
        <taxon>Bacillati</taxon>
        <taxon>Actinomycetota</taxon>
        <taxon>Actinomycetes</taxon>
        <taxon>Kitasatosporales</taxon>
        <taxon>Streptomycetaceae</taxon>
        <taxon>Streptomyces</taxon>
    </lineage>
</organism>
<dbReference type="InterPro" id="IPR020806">
    <property type="entry name" value="PKS_PP-bd"/>
</dbReference>
<dbReference type="Pfam" id="PF00550">
    <property type="entry name" value="PP-binding"/>
    <property type="match status" value="1"/>
</dbReference>
<dbReference type="InterPro" id="IPR013968">
    <property type="entry name" value="PKS_KR"/>
</dbReference>
<dbReference type="CDD" id="cd08956">
    <property type="entry name" value="KR_3_FAS_SDR_x"/>
    <property type="match status" value="1"/>
</dbReference>
<dbReference type="PANTHER" id="PTHR43775:SF51">
    <property type="entry name" value="INACTIVE PHENOLPHTHIOCEROL SYNTHESIS POLYKETIDE SYNTHASE TYPE I PKS1-RELATED"/>
    <property type="match status" value="1"/>
</dbReference>
<dbReference type="SMART" id="SM00822">
    <property type="entry name" value="PKS_KR"/>
    <property type="match status" value="1"/>
</dbReference>
<reference evidence="6 7" key="1">
    <citation type="submission" date="2021-06" db="EMBL/GenBank/DDBJ databases">
        <authorList>
            <person name="Pan X."/>
        </authorList>
    </citation>
    <scope>NUCLEOTIDE SEQUENCE [LARGE SCALE GENOMIC DNA]</scope>
    <source>
        <strain evidence="6 7">4503</strain>
    </source>
</reference>
<dbReference type="InterPro" id="IPR006162">
    <property type="entry name" value="Ppantetheine_attach_site"/>
</dbReference>
<keyword evidence="3" id="KW-0808">Transferase</keyword>
<dbReference type="SMART" id="SM01294">
    <property type="entry name" value="PKS_PP_betabranch"/>
    <property type="match status" value="1"/>
</dbReference>